<proteinExistence type="predicted"/>
<accession>A0ACB8UBT7</accession>
<name>A0ACB8UBT7_9APHY</name>
<protein>
    <submittedName>
        <fullName evidence="1">Serine esterase-domain-containing protein</fullName>
    </submittedName>
</protein>
<dbReference type="Proteomes" id="UP001055072">
    <property type="component" value="Unassembled WGS sequence"/>
</dbReference>
<sequence length="486" mass="54650">MSTSSDQPVHLLVLVHGMWGNPGHLAEMDRIYNEIRGKEDSIGPSGERLHTMLPQTNKEAGTYDGVDWCGERVAEEVLEEVKKLEDEGKTVTRISVTGYSLGGLIVRYLIGVLHQRKFFEKVTPVNFTTVATPHIGLLHYPTFRSKVFSTLGTRLLSRTGEQFYAKDKWSATGRPLLEVMADPNRVFFQALALFHRIRFYANAVNDMTVPYMTAAVESEDIFVDHEADGLDIEYDENYSPIVRSWSFLDTPLQPTPGPRKFSLEWFRNYKPPLPPFLQKKFPFNILILATIPILFPTFLTLVVVRLSLDSCSSRSRIRTLEKDETYRERLAHVIGELEKRVEDAVADYIEDPGDALTTATSTSPTNAQSAETLAASPDTTESDDDHPQSKHKCSLTSKSKSKSKSKPTSSSSPKKSKSKSKHPTLTPLQTRIITSLNTLPNLKKHLAFINPIMNSHAVIISRDVTRFPHHEQGRGVLRHMADGFVM</sequence>
<organism evidence="1 2">
    <name type="scientific">Irpex rosettiformis</name>
    <dbReference type="NCBI Taxonomy" id="378272"/>
    <lineage>
        <taxon>Eukaryota</taxon>
        <taxon>Fungi</taxon>
        <taxon>Dikarya</taxon>
        <taxon>Basidiomycota</taxon>
        <taxon>Agaricomycotina</taxon>
        <taxon>Agaricomycetes</taxon>
        <taxon>Polyporales</taxon>
        <taxon>Irpicaceae</taxon>
        <taxon>Irpex</taxon>
    </lineage>
</organism>
<gene>
    <name evidence="1" type="ORF">BDY19DRAFT_991347</name>
</gene>
<reference evidence="1" key="1">
    <citation type="journal article" date="2021" name="Environ. Microbiol.">
        <title>Gene family expansions and transcriptome signatures uncover fungal adaptations to wood decay.</title>
        <authorList>
            <person name="Hage H."/>
            <person name="Miyauchi S."/>
            <person name="Viragh M."/>
            <person name="Drula E."/>
            <person name="Min B."/>
            <person name="Chaduli D."/>
            <person name="Navarro D."/>
            <person name="Favel A."/>
            <person name="Norest M."/>
            <person name="Lesage-Meessen L."/>
            <person name="Balint B."/>
            <person name="Merenyi Z."/>
            <person name="de Eugenio L."/>
            <person name="Morin E."/>
            <person name="Martinez A.T."/>
            <person name="Baldrian P."/>
            <person name="Stursova M."/>
            <person name="Martinez M.J."/>
            <person name="Novotny C."/>
            <person name="Magnuson J.K."/>
            <person name="Spatafora J.W."/>
            <person name="Maurice S."/>
            <person name="Pangilinan J."/>
            <person name="Andreopoulos W."/>
            <person name="LaButti K."/>
            <person name="Hundley H."/>
            <person name="Na H."/>
            <person name="Kuo A."/>
            <person name="Barry K."/>
            <person name="Lipzen A."/>
            <person name="Henrissat B."/>
            <person name="Riley R."/>
            <person name="Ahrendt S."/>
            <person name="Nagy L.G."/>
            <person name="Grigoriev I.V."/>
            <person name="Martin F."/>
            <person name="Rosso M.N."/>
        </authorList>
    </citation>
    <scope>NUCLEOTIDE SEQUENCE</scope>
    <source>
        <strain evidence="1">CBS 384.51</strain>
    </source>
</reference>
<evidence type="ECO:0000313" key="1">
    <source>
        <dbReference type="EMBL" id="KAI0091664.1"/>
    </source>
</evidence>
<evidence type="ECO:0000313" key="2">
    <source>
        <dbReference type="Proteomes" id="UP001055072"/>
    </source>
</evidence>
<comment type="caution">
    <text evidence="1">The sequence shown here is derived from an EMBL/GenBank/DDBJ whole genome shotgun (WGS) entry which is preliminary data.</text>
</comment>
<dbReference type="EMBL" id="MU274905">
    <property type="protein sequence ID" value="KAI0091664.1"/>
    <property type="molecule type" value="Genomic_DNA"/>
</dbReference>
<keyword evidence="2" id="KW-1185">Reference proteome</keyword>